<dbReference type="EMBL" id="DSUH01000079">
    <property type="protein sequence ID" value="HGU31959.1"/>
    <property type="molecule type" value="Genomic_DNA"/>
</dbReference>
<protein>
    <submittedName>
        <fullName evidence="1">Type I-E CRISPR-associated protein Cse2/CasB</fullName>
    </submittedName>
</protein>
<evidence type="ECO:0000313" key="1">
    <source>
        <dbReference type="EMBL" id="HGU31959.1"/>
    </source>
</evidence>
<gene>
    <name evidence="1" type="primary">casB</name>
    <name evidence="1" type="ORF">ENS29_03775</name>
</gene>
<dbReference type="NCBIfam" id="TIGR02548">
    <property type="entry name" value="casB_cse2"/>
    <property type="match status" value="1"/>
</dbReference>
<dbReference type="InterPro" id="IPR013382">
    <property type="entry name" value="CRISPR-assoc_prot_Cse2"/>
</dbReference>
<dbReference type="CDD" id="cd09731">
    <property type="entry name" value="Cse2_I-E"/>
    <property type="match status" value="1"/>
</dbReference>
<name>A0A7C4MS70_9BACT</name>
<sequence>MNEQTQPQEQEGLPARIAKLSRMIGAEHYPTGDRAALKRYSPGGAIPLAFYRLWLKHMEEELPNNIGVWATFAFGLATMGKDAHQPNRPLGQVLAEAGYSEARLEQILASDGDIRIKLFTSMVRFLAAKGEGFNWTDAARLLLANDEDKREAIHRRIASDFYRTLSKPKEK</sequence>
<dbReference type="Gene3D" id="1.10.520.40">
    <property type="entry name" value="CRISPR-associated protein Cse2"/>
    <property type="match status" value="1"/>
</dbReference>
<dbReference type="Pfam" id="PF09485">
    <property type="entry name" value="CRISPR_Cse2"/>
    <property type="match status" value="1"/>
</dbReference>
<reference evidence="1" key="1">
    <citation type="journal article" date="2020" name="mSystems">
        <title>Genome- and Community-Level Interaction Insights into Carbon Utilization and Element Cycling Functions of Hydrothermarchaeota in Hydrothermal Sediment.</title>
        <authorList>
            <person name="Zhou Z."/>
            <person name="Liu Y."/>
            <person name="Xu W."/>
            <person name="Pan J."/>
            <person name="Luo Z.H."/>
            <person name="Li M."/>
        </authorList>
    </citation>
    <scope>NUCLEOTIDE SEQUENCE [LARGE SCALE GENOMIC DNA]</scope>
    <source>
        <strain evidence="1">SpSt-477</strain>
    </source>
</reference>
<organism evidence="1">
    <name type="scientific">Desulfatirhabdium butyrativorans</name>
    <dbReference type="NCBI Taxonomy" id="340467"/>
    <lineage>
        <taxon>Bacteria</taxon>
        <taxon>Pseudomonadati</taxon>
        <taxon>Thermodesulfobacteriota</taxon>
        <taxon>Desulfobacteria</taxon>
        <taxon>Desulfobacterales</taxon>
        <taxon>Desulfatirhabdiaceae</taxon>
        <taxon>Desulfatirhabdium</taxon>
    </lineage>
</organism>
<accession>A0A7C4MS70</accession>
<comment type="caution">
    <text evidence="1">The sequence shown here is derived from an EMBL/GenBank/DDBJ whole genome shotgun (WGS) entry which is preliminary data.</text>
</comment>
<proteinExistence type="predicted"/>
<dbReference type="InterPro" id="IPR038287">
    <property type="entry name" value="Cse2_sf"/>
</dbReference>
<dbReference type="AlphaFoldDB" id="A0A7C4MS70"/>